<evidence type="ECO:0000256" key="1">
    <source>
        <dbReference type="ARBA" id="ARBA00010871"/>
    </source>
</evidence>
<reference evidence="5 6" key="1">
    <citation type="submission" date="2024-03" db="EMBL/GenBank/DDBJ databases">
        <title>High-quality draft genome sequencing of Tistrella sp. BH-R2-4.</title>
        <authorList>
            <person name="Dong C."/>
        </authorList>
    </citation>
    <scope>NUCLEOTIDE SEQUENCE [LARGE SCALE GENOMIC DNA]</scope>
    <source>
        <strain evidence="5 6">BH-R2-4</strain>
    </source>
</reference>
<evidence type="ECO:0000256" key="2">
    <source>
        <dbReference type="ARBA" id="ARBA00022598"/>
    </source>
</evidence>
<dbReference type="Pfam" id="PF07478">
    <property type="entry name" value="Dala_Dala_lig_C"/>
    <property type="match status" value="1"/>
</dbReference>
<dbReference type="EMBL" id="JBBKTW010000009">
    <property type="protein sequence ID" value="MEN2991080.1"/>
    <property type="molecule type" value="Genomic_DNA"/>
</dbReference>
<keyword evidence="3" id="KW-0067">ATP-binding</keyword>
<accession>A0ABU9YQI8</accession>
<keyword evidence="3" id="KW-0547">Nucleotide-binding</keyword>
<keyword evidence="6" id="KW-1185">Reference proteome</keyword>
<dbReference type="InterPro" id="IPR011095">
    <property type="entry name" value="Dala_Dala_lig_C"/>
</dbReference>
<dbReference type="PANTHER" id="PTHR23132:SF23">
    <property type="entry name" value="D-ALANINE--D-ALANINE LIGASE B"/>
    <property type="match status" value="1"/>
</dbReference>
<dbReference type="Gene3D" id="3.30.1490.20">
    <property type="entry name" value="ATP-grasp fold, A domain"/>
    <property type="match status" value="1"/>
</dbReference>
<evidence type="ECO:0000313" key="5">
    <source>
        <dbReference type="EMBL" id="MEN2991080.1"/>
    </source>
</evidence>
<dbReference type="Gene3D" id="3.30.470.20">
    <property type="entry name" value="ATP-grasp fold, B domain"/>
    <property type="match status" value="1"/>
</dbReference>
<dbReference type="Proteomes" id="UP001413721">
    <property type="component" value="Unassembled WGS sequence"/>
</dbReference>
<proteinExistence type="inferred from homology"/>
<organism evidence="5 6">
    <name type="scientific">Tistrella arctica</name>
    <dbReference type="NCBI Taxonomy" id="3133430"/>
    <lineage>
        <taxon>Bacteria</taxon>
        <taxon>Pseudomonadati</taxon>
        <taxon>Pseudomonadota</taxon>
        <taxon>Alphaproteobacteria</taxon>
        <taxon>Geminicoccales</taxon>
        <taxon>Geminicoccaceae</taxon>
        <taxon>Tistrella</taxon>
    </lineage>
</organism>
<sequence>MPMPVAVLYQALPPPSIGGVRKPAKPGGYADSGADIAVALRRAGVAVVTPVATPRATHDRDWVFGDDVAGIAAARAAGAQVLWANTVLYQDHPISDAAVGMLVVGQHPARMEQLDDKFATNAWLRGNGLPVVPARLIAAAAANPGTGPAVLGLGAVAAGGVPAADGDGGFGWPMVVKPVRGRGSQGVARVDDPAGLQAVAAASLASGLYGDRLILEPFLSGAELTVAVMPPGDYVIGGALRHMRRHWSLPPVLRHGHDGGIAPYSGRVAVAANSRVAAPDEAAAPALRAVADACAAAGDLVGSRAVIRIDARADTGGRFLLFDVNTKPNLTGAGRPGRDDQDSLVVLAGQGIGWSYGDLLTALIGCAWRMPG</sequence>
<dbReference type="PANTHER" id="PTHR23132">
    <property type="entry name" value="D-ALANINE--D-ALANINE LIGASE"/>
    <property type="match status" value="1"/>
</dbReference>
<gene>
    <name evidence="5" type="ORF">WG926_22400</name>
</gene>
<dbReference type="InterPro" id="IPR013815">
    <property type="entry name" value="ATP_grasp_subdomain_1"/>
</dbReference>
<evidence type="ECO:0000256" key="3">
    <source>
        <dbReference type="PROSITE-ProRule" id="PRU00409"/>
    </source>
</evidence>
<dbReference type="SUPFAM" id="SSF56059">
    <property type="entry name" value="Glutathione synthetase ATP-binding domain-like"/>
    <property type="match status" value="1"/>
</dbReference>
<keyword evidence="2" id="KW-0436">Ligase</keyword>
<comment type="caution">
    <text evidence="5">The sequence shown here is derived from an EMBL/GenBank/DDBJ whole genome shotgun (WGS) entry which is preliminary data.</text>
</comment>
<evidence type="ECO:0000313" key="6">
    <source>
        <dbReference type="Proteomes" id="UP001413721"/>
    </source>
</evidence>
<comment type="similarity">
    <text evidence="1">Belongs to the D-alanine--D-alanine ligase family.</text>
</comment>
<dbReference type="InterPro" id="IPR011761">
    <property type="entry name" value="ATP-grasp"/>
</dbReference>
<feature type="domain" description="ATP-grasp" evidence="4">
    <location>
        <begin position="121"/>
        <end position="365"/>
    </location>
</feature>
<protein>
    <recommendedName>
        <fullName evidence="4">ATP-grasp domain-containing protein</fullName>
    </recommendedName>
</protein>
<name>A0ABU9YQI8_9PROT</name>
<dbReference type="RefSeq" id="WP_345938318.1">
    <property type="nucleotide sequence ID" value="NZ_JBBKTW010000009.1"/>
</dbReference>
<dbReference type="PROSITE" id="PS50975">
    <property type="entry name" value="ATP_GRASP"/>
    <property type="match status" value="1"/>
</dbReference>
<evidence type="ECO:0000259" key="4">
    <source>
        <dbReference type="PROSITE" id="PS50975"/>
    </source>
</evidence>